<dbReference type="AlphaFoldDB" id="A0ABD0LP00"/>
<sequence length="54" mass="6385">MTDNNKFSDFWKQNYTPPTDTYGSYSGKSAQFVRERMAPVVRRLASVPRQDKRR</sequence>
<feature type="non-terminal residue" evidence="1">
    <location>
        <position position="54"/>
    </location>
</feature>
<comment type="caution">
    <text evidence="1">The sequence shown here is derived from an EMBL/GenBank/DDBJ whole genome shotgun (WGS) entry which is preliminary data.</text>
</comment>
<dbReference type="EMBL" id="JACVVK020000033">
    <property type="protein sequence ID" value="KAK7501194.1"/>
    <property type="molecule type" value="Genomic_DNA"/>
</dbReference>
<evidence type="ECO:0000313" key="2">
    <source>
        <dbReference type="Proteomes" id="UP001519460"/>
    </source>
</evidence>
<gene>
    <name evidence="1" type="ORF">BaRGS_00007679</name>
</gene>
<name>A0ABD0LP00_9CAEN</name>
<organism evidence="1 2">
    <name type="scientific">Batillaria attramentaria</name>
    <dbReference type="NCBI Taxonomy" id="370345"/>
    <lineage>
        <taxon>Eukaryota</taxon>
        <taxon>Metazoa</taxon>
        <taxon>Spiralia</taxon>
        <taxon>Lophotrochozoa</taxon>
        <taxon>Mollusca</taxon>
        <taxon>Gastropoda</taxon>
        <taxon>Caenogastropoda</taxon>
        <taxon>Sorbeoconcha</taxon>
        <taxon>Cerithioidea</taxon>
        <taxon>Batillariidae</taxon>
        <taxon>Batillaria</taxon>
    </lineage>
</organism>
<evidence type="ECO:0000313" key="1">
    <source>
        <dbReference type="EMBL" id="KAK7501194.1"/>
    </source>
</evidence>
<proteinExistence type="predicted"/>
<reference evidence="1 2" key="1">
    <citation type="journal article" date="2023" name="Sci. Data">
        <title>Genome assembly of the Korean intertidal mud-creeper Batillaria attramentaria.</title>
        <authorList>
            <person name="Patra A.K."/>
            <person name="Ho P.T."/>
            <person name="Jun S."/>
            <person name="Lee S.J."/>
            <person name="Kim Y."/>
            <person name="Won Y.J."/>
        </authorList>
    </citation>
    <scope>NUCLEOTIDE SEQUENCE [LARGE SCALE GENOMIC DNA]</scope>
    <source>
        <strain evidence="1">Wonlab-2016</strain>
    </source>
</reference>
<accession>A0ABD0LP00</accession>
<dbReference type="Proteomes" id="UP001519460">
    <property type="component" value="Unassembled WGS sequence"/>
</dbReference>
<protein>
    <submittedName>
        <fullName evidence="1">Uncharacterized protein</fullName>
    </submittedName>
</protein>
<keyword evidence="2" id="KW-1185">Reference proteome</keyword>